<feature type="transmembrane region" description="Helical" evidence="6">
    <location>
        <begin position="178"/>
        <end position="196"/>
    </location>
</feature>
<evidence type="ECO:0000256" key="5">
    <source>
        <dbReference type="ARBA" id="ARBA00023136"/>
    </source>
</evidence>
<evidence type="ECO:0000313" key="7">
    <source>
        <dbReference type="EMBL" id="SDZ89771.1"/>
    </source>
</evidence>
<accession>A0A1H3WSP7</accession>
<evidence type="ECO:0000256" key="1">
    <source>
        <dbReference type="ARBA" id="ARBA00004651"/>
    </source>
</evidence>
<dbReference type="GO" id="GO:0033228">
    <property type="term" value="P:cysteine export across plasma membrane"/>
    <property type="evidence" value="ECO:0007669"/>
    <property type="project" value="TreeGrafter"/>
</dbReference>
<evidence type="ECO:0000256" key="6">
    <source>
        <dbReference type="SAM" id="Phobius"/>
    </source>
</evidence>
<dbReference type="OrthoDB" id="9812084at2"/>
<evidence type="ECO:0000256" key="2">
    <source>
        <dbReference type="ARBA" id="ARBA00022475"/>
    </source>
</evidence>
<name>A0A1H3WSP7_9RHOB</name>
<evidence type="ECO:0000256" key="3">
    <source>
        <dbReference type="ARBA" id="ARBA00022692"/>
    </source>
</evidence>
<feature type="transmembrane region" description="Helical" evidence="6">
    <location>
        <begin position="74"/>
        <end position="91"/>
    </location>
</feature>
<keyword evidence="5 6" id="KW-0472">Membrane</keyword>
<protein>
    <submittedName>
        <fullName evidence="7">Threonine/homoserine/homoserine lactone efflux protein</fullName>
    </submittedName>
</protein>
<organism evidence="7 8">
    <name type="scientific">Rubrimonas cliftonensis</name>
    <dbReference type="NCBI Taxonomy" id="89524"/>
    <lineage>
        <taxon>Bacteria</taxon>
        <taxon>Pseudomonadati</taxon>
        <taxon>Pseudomonadota</taxon>
        <taxon>Alphaproteobacteria</taxon>
        <taxon>Rhodobacterales</taxon>
        <taxon>Paracoccaceae</taxon>
        <taxon>Rubrimonas</taxon>
    </lineage>
</organism>
<dbReference type="GO" id="GO:0005886">
    <property type="term" value="C:plasma membrane"/>
    <property type="evidence" value="ECO:0007669"/>
    <property type="project" value="UniProtKB-SubCell"/>
</dbReference>
<sequence>MSLDLLLALAALAVASTWTPGPNNLMLASSGATFGLRATLPHALGVALGFPLMLFVVALFLGEAFQRSELLRETLRWVGVALLLWLGWRIATAGRAKAKGRARPFTFLEAAAFQWVNPKAWAMAVSTAAAFLTGAAPVREAALCAGVFVLSGLGSAHAWAGLGAAIGRLLSTPGRLTAFNATMGALVAASAIYLAVADL</sequence>
<dbReference type="EMBL" id="FNQM01000002">
    <property type="protein sequence ID" value="SDZ89771.1"/>
    <property type="molecule type" value="Genomic_DNA"/>
</dbReference>
<dbReference type="InterPro" id="IPR001123">
    <property type="entry name" value="LeuE-type"/>
</dbReference>
<dbReference type="PANTHER" id="PTHR30086:SF20">
    <property type="entry name" value="ARGININE EXPORTER PROTEIN ARGO-RELATED"/>
    <property type="match status" value="1"/>
</dbReference>
<dbReference type="AlphaFoldDB" id="A0A1H3WSP7"/>
<reference evidence="7 8" key="1">
    <citation type="submission" date="2016-10" db="EMBL/GenBank/DDBJ databases">
        <authorList>
            <person name="de Groot N.N."/>
        </authorList>
    </citation>
    <scope>NUCLEOTIDE SEQUENCE [LARGE SCALE GENOMIC DNA]</scope>
    <source>
        <strain evidence="7 8">DSM 15345</strain>
    </source>
</reference>
<gene>
    <name evidence="7" type="ORF">SAMN05444370_10293</name>
</gene>
<keyword evidence="8" id="KW-1185">Reference proteome</keyword>
<keyword evidence="4 6" id="KW-1133">Transmembrane helix</keyword>
<dbReference type="Pfam" id="PF01810">
    <property type="entry name" value="LysE"/>
    <property type="match status" value="1"/>
</dbReference>
<feature type="transmembrane region" description="Helical" evidence="6">
    <location>
        <begin position="145"/>
        <end position="166"/>
    </location>
</feature>
<keyword evidence="2" id="KW-1003">Cell membrane</keyword>
<feature type="transmembrane region" description="Helical" evidence="6">
    <location>
        <begin position="120"/>
        <end position="138"/>
    </location>
</feature>
<evidence type="ECO:0000256" key="4">
    <source>
        <dbReference type="ARBA" id="ARBA00022989"/>
    </source>
</evidence>
<comment type="subcellular location">
    <subcellularLocation>
        <location evidence="1">Cell membrane</location>
        <topology evidence="1">Multi-pass membrane protein</topology>
    </subcellularLocation>
</comment>
<feature type="transmembrane region" description="Helical" evidence="6">
    <location>
        <begin position="41"/>
        <end position="62"/>
    </location>
</feature>
<dbReference type="RefSeq" id="WP_093248369.1">
    <property type="nucleotide sequence ID" value="NZ_FNQM01000002.1"/>
</dbReference>
<proteinExistence type="predicted"/>
<keyword evidence="3 6" id="KW-0812">Transmembrane</keyword>
<evidence type="ECO:0000313" key="8">
    <source>
        <dbReference type="Proteomes" id="UP000198703"/>
    </source>
</evidence>
<dbReference type="Proteomes" id="UP000198703">
    <property type="component" value="Unassembled WGS sequence"/>
</dbReference>
<dbReference type="GO" id="GO:0015171">
    <property type="term" value="F:amino acid transmembrane transporter activity"/>
    <property type="evidence" value="ECO:0007669"/>
    <property type="project" value="TreeGrafter"/>
</dbReference>
<dbReference type="PANTHER" id="PTHR30086">
    <property type="entry name" value="ARGININE EXPORTER PROTEIN ARGO"/>
    <property type="match status" value="1"/>
</dbReference>